<dbReference type="InterPro" id="IPR006214">
    <property type="entry name" value="Bax_inhibitor_1-related"/>
</dbReference>
<evidence type="ECO:0000256" key="2">
    <source>
        <dbReference type="ARBA" id="ARBA00010350"/>
    </source>
</evidence>
<keyword evidence="8" id="KW-1185">Reference proteome</keyword>
<reference evidence="7 8" key="1">
    <citation type="submission" date="2019-08" db="EMBL/GenBank/DDBJ databases">
        <title>Genome of Vicingus serpentipes NCIMB 15042.</title>
        <authorList>
            <person name="Bowman J.P."/>
        </authorList>
    </citation>
    <scope>NUCLEOTIDE SEQUENCE [LARGE SCALE GENOMIC DNA]</scope>
    <source>
        <strain evidence="7 8">NCIMB 15042</strain>
    </source>
</reference>
<dbReference type="PANTHER" id="PTHR23291">
    <property type="entry name" value="BAX INHIBITOR-RELATED"/>
    <property type="match status" value="1"/>
</dbReference>
<dbReference type="GO" id="GO:0005886">
    <property type="term" value="C:plasma membrane"/>
    <property type="evidence" value="ECO:0007669"/>
    <property type="project" value="TreeGrafter"/>
</dbReference>
<comment type="subcellular location">
    <subcellularLocation>
        <location evidence="1">Membrane</location>
        <topology evidence="1">Multi-pass membrane protein</topology>
    </subcellularLocation>
</comment>
<sequence>MENNNLFNDPIQRTESSFTGENAIAKSFLSNVFAYMASALTITGAIAYWFGTDMDLISMLFNAEGGMNALGYIVTFAPFGFVLLISAGFQKFSSTVLLGLFLIYSLLMGLSLSTIFLVYTGSSIFTTFFITAATFAVMAVLGYTTKTDLTKFGSILMMALIGIIIASVVNIFMGNAMMDLIISVLGVLIFTGLIAYDVQKLKRIGSGQEYGHEMTNKLAIMGALSLYLDFVNLFLFMLRFLGDRK</sequence>
<keyword evidence="4 6" id="KW-1133">Transmembrane helix</keyword>
<feature type="transmembrane region" description="Helical" evidence="6">
    <location>
        <begin position="32"/>
        <end position="50"/>
    </location>
</feature>
<evidence type="ECO:0000256" key="1">
    <source>
        <dbReference type="ARBA" id="ARBA00004141"/>
    </source>
</evidence>
<comment type="caution">
    <text evidence="7">The sequence shown here is derived from an EMBL/GenBank/DDBJ whole genome shotgun (WGS) entry which is preliminary data.</text>
</comment>
<evidence type="ECO:0000256" key="3">
    <source>
        <dbReference type="ARBA" id="ARBA00022692"/>
    </source>
</evidence>
<evidence type="ECO:0000256" key="5">
    <source>
        <dbReference type="ARBA" id="ARBA00023136"/>
    </source>
</evidence>
<name>A0A5C6RXX7_9FLAO</name>
<feature type="transmembrane region" description="Helical" evidence="6">
    <location>
        <begin position="96"/>
        <end position="118"/>
    </location>
</feature>
<dbReference type="OrthoDB" id="9793828at2"/>
<feature type="transmembrane region" description="Helical" evidence="6">
    <location>
        <begin position="124"/>
        <end position="143"/>
    </location>
</feature>
<dbReference type="EMBL" id="VOOS01000001">
    <property type="protein sequence ID" value="TXB66907.1"/>
    <property type="molecule type" value="Genomic_DNA"/>
</dbReference>
<gene>
    <name evidence="7" type="ORF">FRY74_01625</name>
</gene>
<dbReference type="CDD" id="cd10432">
    <property type="entry name" value="BI-1-like_bacterial"/>
    <property type="match status" value="1"/>
</dbReference>
<feature type="transmembrane region" description="Helical" evidence="6">
    <location>
        <begin position="180"/>
        <end position="198"/>
    </location>
</feature>
<evidence type="ECO:0000256" key="4">
    <source>
        <dbReference type="ARBA" id="ARBA00022989"/>
    </source>
</evidence>
<evidence type="ECO:0000256" key="6">
    <source>
        <dbReference type="RuleBase" id="RU004379"/>
    </source>
</evidence>
<feature type="transmembrane region" description="Helical" evidence="6">
    <location>
        <begin position="155"/>
        <end position="174"/>
    </location>
</feature>
<dbReference type="AlphaFoldDB" id="A0A5C6RXX7"/>
<keyword evidence="5 6" id="KW-0472">Membrane</keyword>
<organism evidence="7 8">
    <name type="scientific">Vicingus serpentipes</name>
    <dbReference type="NCBI Taxonomy" id="1926625"/>
    <lineage>
        <taxon>Bacteria</taxon>
        <taxon>Pseudomonadati</taxon>
        <taxon>Bacteroidota</taxon>
        <taxon>Flavobacteriia</taxon>
        <taxon>Flavobacteriales</taxon>
        <taxon>Vicingaceae</taxon>
        <taxon>Vicingus</taxon>
    </lineage>
</organism>
<comment type="similarity">
    <text evidence="2 6">Belongs to the BI1 family.</text>
</comment>
<proteinExistence type="inferred from homology"/>
<keyword evidence="3 6" id="KW-0812">Transmembrane</keyword>
<protein>
    <submittedName>
        <fullName evidence="7">Bax inhibitor-1/YccA family protein</fullName>
    </submittedName>
</protein>
<dbReference type="Pfam" id="PF01027">
    <property type="entry name" value="Bax1-I"/>
    <property type="match status" value="1"/>
</dbReference>
<feature type="transmembrane region" description="Helical" evidence="6">
    <location>
        <begin position="70"/>
        <end position="89"/>
    </location>
</feature>
<evidence type="ECO:0000313" key="7">
    <source>
        <dbReference type="EMBL" id="TXB66907.1"/>
    </source>
</evidence>
<accession>A0A5C6RXX7</accession>
<dbReference type="Proteomes" id="UP000321721">
    <property type="component" value="Unassembled WGS sequence"/>
</dbReference>
<dbReference type="PANTHER" id="PTHR23291:SF50">
    <property type="entry name" value="PROTEIN LIFEGUARD 4"/>
    <property type="match status" value="1"/>
</dbReference>
<feature type="transmembrane region" description="Helical" evidence="6">
    <location>
        <begin position="218"/>
        <end position="241"/>
    </location>
</feature>
<dbReference type="RefSeq" id="WP_147097957.1">
    <property type="nucleotide sequence ID" value="NZ_VOOS01000001.1"/>
</dbReference>
<evidence type="ECO:0000313" key="8">
    <source>
        <dbReference type="Proteomes" id="UP000321721"/>
    </source>
</evidence>